<evidence type="ECO:0000259" key="1">
    <source>
        <dbReference type="PROSITE" id="PS50209"/>
    </source>
</evidence>
<dbReference type="AlphaFoldDB" id="A0A6J8EBG3"/>
<organism evidence="2 3">
    <name type="scientific">Mytilus coruscus</name>
    <name type="common">Sea mussel</name>
    <dbReference type="NCBI Taxonomy" id="42192"/>
    <lineage>
        <taxon>Eukaryota</taxon>
        <taxon>Metazoa</taxon>
        <taxon>Spiralia</taxon>
        <taxon>Lophotrochozoa</taxon>
        <taxon>Mollusca</taxon>
        <taxon>Bivalvia</taxon>
        <taxon>Autobranchia</taxon>
        <taxon>Pteriomorphia</taxon>
        <taxon>Mytilida</taxon>
        <taxon>Mytiloidea</taxon>
        <taxon>Mytilidae</taxon>
        <taxon>Mytilinae</taxon>
        <taxon>Mytilus</taxon>
    </lineage>
</organism>
<dbReference type="Proteomes" id="UP000507470">
    <property type="component" value="Unassembled WGS sequence"/>
</dbReference>
<feature type="domain" description="CARD" evidence="1">
    <location>
        <begin position="102"/>
        <end position="157"/>
    </location>
</feature>
<dbReference type="PANTHER" id="PTHR15034">
    <property type="entry name" value="DEATH DOMAIN-CONTAINING PROTEIN CRADD"/>
    <property type="match status" value="1"/>
</dbReference>
<dbReference type="InterPro" id="IPR011029">
    <property type="entry name" value="DEATH-like_dom_sf"/>
</dbReference>
<dbReference type="GO" id="GO:0002020">
    <property type="term" value="F:protease binding"/>
    <property type="evidence" value="ECO:0007669"/>
    <property type="project" value="InterPro"/>
</dbReference>
<dbReference type="GO" id="GO:0042981">
    <property type="term" value="P:regulation of apoptotic process"/>
    <property type="evidence" value="ECO:0007669"/>
    <property type="project" value="InterPro"/>
</dbReference>
<evidence type="ECO:0000313" key="3">
    <source>
        <dbReference type="Proteomes" id="UP000507470"/>
    </source>
</evidence>
<dbReference type="EMBL" id="CACVKT020008724">
    <property type="protein sequence ID" value="CAC5416925.1"/>
    <property type="molecule type" value="Genomic_DNA"/>
</dbReference>
<dbReference type="InterPro" id="IPR037939">
    <property type="entry name" value="CRADD"/>
</dbReference>
<sequence length="351" mass="41009">MFVPRSGSHFTRLASCDVNVNVKLGKFYLPYRSSAVHVKNTDSEDISKKLSSSYKPLFKSDEDSSEEIGNIEKQFCDQKHRLSQFDDDLFMLVELTELDKLVLDNLISKCIFMIEDREEIIKPTTQSERNMVFLDILTERPYATFRLFKDVLKESDPCNDDVQELLNKIHWPENSDENFSCHDIIMFDHIVKLQKNYMMFVRDADCKTDIADHLYEADILNTKERKEICNPSFSRHESNRTLFKILLRKGGNAYKLLFEALRDEKWYDLATKMETTRISQQEIQLCQIGKTKFRERQKKKEVTNTINSVAKLFGSSKSDDVVCLISIMIHIGLLLKFLIKVPKPPQLPFYT</sequence>
<feature type="domain" description="CARD" evidence="1">
    <location>
        <begin position="193"/>
        <end position="276"/>
    </location>
</feature>
<dbReference type="GO" id="GO:0070513">
    <property type="term" value="F:death domain binding"/>
    <property type="evidence" value="ECO:0007669"/>
    <property type="project" value="InterPro"/>
</dbReference>
<dbReference type="PANTHER" id="PTHR15034:SF5">
    <property type="entry name" value="DEATH DOMAIN-CONTAINING PROTEIN CRADD"/>
    <property type="match status" value="1"/>
</dbReference>
<name>A0A6J8EBG3_MYTCO</name>
<keyword evidence="3" id="KW-1185">Reference proteome</keyword>
<dbReference type="Gene3D" id="1.10.533.10">
    <property type="entry name" value="Death Domain, Fas"/>
    <property type="match status" value="2"/>
</dbReference>
<dbReference type="Pfam" id="PF00619">
    <property type="entry name" value="CARD"/>
    <property type="match status" value="2"/>
</dbReference>
<dbReference type="SMART" id="SM00114">
    <property type="entry name" value="CARD"/>
    <property type="match status" value="2"/>
</dbReference>
<dbReference type="PROSITE" id="PS50209">
    <property type="entry name" value="CARD"/>
    <property type="match status" value="2"/>
</dbReference>
<dbReference type="CDD" id="cd01671">
    <property type="entry name" value="CARD"/>
    <property type="match status" value="2"/>
</dbReference>
<dbReference type="OrthoDB" id="6083958at2759"/>
<proteinExistence type="predicted"/>
<gene>
    <name evidence="2" type="ORF">MCOR_49495</name>
</gene>
<accession>A0A6J8EBG3</accession>
<reference evidence="2 3" key="1">
    <citation type="submission" date="2020-06" db="EMBL/GenBank/DDBJ databases">
        <authorList>
            <person name="Li R."/>
            <person name="Bekaert M."/>
        </authorList>
    </citation>
    <scope>NUCLEOTIDE SEQUENCE [LARGE SCALE GENOMIC DNA]</scope>
    <source>
        <strain evidence="3">wild</strain>
    </source>
</reference>
<dbReference type="InterPro" id="IPR001315">
    <property type="entry name" value="CARD"/>
</dbReference>
<evidence type="ECO:0000313" key="2">
    <source>
        <dbReference type="EMBL" id="CAC5416925.1"/>
    </source>
</evidence>
<protein>
    <recommendedName>
        <fullName evidence="1">CARD domain-containing protein</fullName>
    </recommendedName>
</protein>
<dbReference type="SUPFAM" id="SSF47986">
    <property type="entry name" value="DEATH domain"/>
    <property type="match status" value="2"/>
</dbReference>